<feature type="region of interest" description="Disordered" evidence="1">
    <location>
        <begin position="1"/>
        <end position="142"/>
    </location>
</feature>
<feature type="transmembrane region" description="Helical" evidence="2">
    <location>
        <begin position="159"/>
        <end position="181"/>
    </location>
</feature>
<proteinExistence type="predicted"/>
<keyword evidence="2" id="KW-0812">Transmembrane</keyword>
<evidence type="ECO:0000256" key="2">
    <source>
        <dbReference type="SAM" id="Phobius"/>
    </source>
</evidence>
<feature type="transmembrane region" description="Helical" evidence="2">
    <location>
        <begin position="228"/>
        <end position="247"/>
    </location>
</feature>
<feature type="compositionally biased region" description="Polar residues" evidence="1">
    <location>
        <begin position="87"/>
        <end position="108"/>
    </location>
</feature>
<gene>
    <name evidence="3" type="ORF">L202_02391</name>
</gene>
<name>A0A1E3I0C2_9TREE</name>
<keyword evidence="2" id="KW-0472">Membrane</keyword>
<feature type="transmembrane region" description="Helical" evidence="2">
    <location>
        <begin position="201"/>
        <end position="221"/>
    </location>
</feature>
<evidence type="ECO:0000313" key="4">
    <source>
        <dbReference type="Proteomes" id="UP000094065"/>
    </source>
</evidence>
<keyword evidence="2" id="KW-1133">Transmembrane helix</keyword>
<dbReference type="InterPro" id="IPR029063">
    <property type="entry name" value="SAM-dependent_MTases_sf"/>
</dbReference>
<organism evidence="3 4">
    <name type="scientific">Cryptococcus amylolentus CBS 6039</name>
    <dbReference type="NCBI Taxonomy" id="1295533"/>
    <lineage>
        <taxon>Eukaryota</taxon>
        <taxon>Fungi</taxon>
        <taxon>Dikarya</taxon>
        <taxon>Basidiomycota</taxon>
        <taxon>Agaricomycotina</taxon>
        <taxon>Tremellomycetes</taxon>
        <taxon>Tremellales</taxon>
        <taxon>Cryptococcaceae</taxon>
        <taxon>Cryptococcus</taxon>
    </lineage>
</organism>
<dbReference type="STRING" id="1295533.A0A1E3I0C2"/>
<feature type="compositionally biased region" description="Polar residues" evidence="1">
    <location>
        <begin position="1"/>
        <end position="12"/>
    </location>
</feature>
<dbReference type="AlphaFoldDB" id="A0A1E3I0C2"/>
<evidence type="ECO:0008006" key="5">
    <source>
        <dbReference type="Google" id="ProtNLM"/>
    </source>
</evidence>
<accession>A0A1E3I0C2</accession>
<comment type="caution">
    <text evidence="3">The sequence shown here is derived from an EMBL/GenBank/DDBJ whole genome shotgun (WGS) entry which is preliminary data.</text>
</comment>
<keyword evidence="4" id="KW-1185">Reference proteome</keyword>
<sequence length="805" mass="88479">MSQPLDTANSPGSPLDNAPPSTAASHQSIQSALSSPDSQTHSDEDESDTEDALGKADAQSGTDLEEPQSEQALNGEETDKTAGDVLASTSNPQSPISIKSDNSAAERTTASDDDRQGLDTADQTVEESPYKPEEIPEEFGERSLDIRKSRRHWTFRQKMIRLISLYAIPVVLTIPLALSVHLNSLVLTPLYNSLPLRIHQLSLHILFAIPPSLLYWAITLYRSPRDAFSGLVCFSLAAMSEDVVSVLGRRIGSLTGRLAGAEMGALMAQMIMGAGSVAGCLGFALLCFDHILPISAARTKADKVKNLLNVSLRSALYMSHLWLIENVLGRLLGSRISSLTSNPEKSLLFISLLFTVIALIVRASTGVTPFPKQIQDLLRTLPISPAALKTLTKAARKLPRRALPLILFLRLPFLILVLRQQLFLRPSGLSSEPYVTARGELRILSSEMSLTGRIVVADNLKDNYRFLRCDNSILGGRWIRERNGKTEMGDTIFAVFNLQEVATLAHRSDSKESLIHTLSLTTDLQVEAEGEDEAADARPIDRALVIGLGVGISAQGFLRRGMDVDVVEIDPEVYRAATTYFDLSESRLSSSIMMDGATFISEAAALARVNVSDPDTDAETLAAMELVPRWNYVVQDCFTGGAVPGEMFTVEFWEELSELLVEDGIVAMNFVGLRRSKASKAVLMTLLSVFPQCRAFSEGFEANLGPDAITNMVVFCTRTYSPILTFRPPKPSDVHRSPLKSHVFSTFLLHEIYLDEIVTDDDFSDPELTLRRGKTEKLDIWQTETGLATWSAMQKILTPEMWLAY</sequence>
<feature type="compositionally biased region" description="Polar residues" evidence="1">
    <location>
        <begin position="19"/>
        <end position="36"/>
    </location>
</feature>
<dbReference type="EMBL" id="AWGJ01000003">
    <property type="protein sequence ID" value="ODN82074.1"/>
    <property type="molecule type" value="Genomic_DNA"/>
</dbReference>
<feature type="transmembrane region" description="Helical" evidence="2">
    <location>
        <begin position="267"/>
        <end position="286"/>
    </location>
</feature>
<reference evidence="3 4" key="1">
    <citation type="submission" date="2016-06" db="EMBL/GenBank/DDBJ databases">
        <title>Evolution of pathogenesis and genome organization in the Tremellales.</title>
        <authorList>
            <person name="Cuomo C."/>
            <person name="Litvintseva A."/>
            <person name="Heitman J."/>
            <person name="Chen Y."/>
            <person name="Sun S."/>
            <person name="Springer D."/>
            <person name="Dromer F."/>
            <person name="Young S."/>
            <person name="Zeng Q."/>
            <person name="Chapman S."/>
            <person name="Gujja S."/>
            <person name="Saif S."/>
            <person name="Birren B."/>
        </authorList>
    </citation>
    <scope>NUCLEOTIDE SEQUENCE [LARGE SCALE GENOMIC DNA]</scope>
    <source>
        <strain evidence="3 4">CBS 6039</strain>
    </source>
</reference>
<dbReference type="OrthoDB" id="2016285at2759"/>
<dbReference type="GeneID" id="30153700"/>
<feature type="transmembrane region" description="Helical" evidence="2">
    <location>
        <begin position="347"/>
        <end position="365"/>
    </location>
</feature>
<dbReference type="Proteomes" id="UP000094065">
    <property type="component" value="Unassembled WGS sequence"/>
</dbReference>
<dbReference type="Gene3D" id="3.40.50.150">
    <property type="entry name" value="Vaccinia Virus protein VP39"/>
    <property type="match status" value="1"/>
</dbReference>
<dbReference type="RefSeq" id="XP_018996393.1">
    <property type="nucleotide sequence ID" value="XM_019135990.1"/>
</dbReference>
<feature type="compositionally biased region" description="Basic and acidic residues" evidence="1">
    <location>
        <begin position="128"/>
        <end position="142"/>
    </location>
</feature>
<dbReference type="SUPFAM" id="SSF53335">
    <property type="entry name" value="S-adenosyl-L-methionine-dependent methyltransferases"/>
    <property type="match status" value="1"/>
</dbReference>
<protein>
    <recommendedName>
        <fullName evidence="5">PABS domain-containing protein</fullName>
    </recommendedName>
</protein>
<evidence type="ECO:0000256" key="1">
    <source>
        <dbReference type="SAM" id="MobiDB-lite"/>
    </source>
</evidence>
<evidence type="ECO:0000313" key="3">
    <source>
        <dbReference type="EMBL" id="ODN82074.1"/>
    </source>
</evidence>